<dbReference type="OMA" id="KLECRGA"/>
<dbReference type="AlphaFoldDB" id="A0A8I5R8E6"/>
<organism evidence="2 3">
    <name type="scientific">Papio anubis</name>
    <name type="common">Olive baboon</name>
    <dbReference type="NCBI Taxonomy" id="9555"/>
    <lineage>
        <taxon>Eukaryota</taxon>
        <taxon>Metazoa</taxon>
        <taxon>Chordata</taxon>
        <taxon>Craniata</taxon>
        <taxon>Vertebrata</taxon>
        <taxon>Euteleostomi</taxon>
        <taxon>Mammalia</taxon>
        <taxon>Eutheria</taxon>
        <taxon>Euarchontoglires</taxon>
        <taxon>Primates</taxon>
        <taxon>Haplorrhini</taxon>
        <taxon>Catarrhini</taxon>
        <taxon>Cercopithecidae</taxon>
        <taxon>Cercopithecinae</taxon>
        <taxon>Papio</taxon>
    </lineage>
</organism>
<evidence type="ECO:0000313" key="3">
    <source>
        <dbReference type="Proteomes" id="UP000028761"/>
    </source>
</evidence>
<reference evidence="2" key="3">
    <citation type="submission" date="2025-09" db="UniProtKB">
        <authorList>
            <consortium name="Ensembl"/>
        </authorList>
    </citation>
    <scope>IDENTIFICATION</scope>
</reference>
<accession>A0A8I5R8E6</accession>
<feature type="transmembrane region" description="Helical" evidence="1">
    <location>
        <begin position="125"/>
        <end position="144"/>
    </location>
</feature>
<reference evidence="2 3" key="1">
    <citation type="submission" date="2012-03" db="EMBL/GenBank/DDBJ databases">
        <title>Whole Genome Assembly of Papio anubis.</title>
        <authorList>
            <person name="Liu Y.L."/>
            <person name="Abraham K.A."/>
            <person name="Akbar H.A."/>
            <person name="Ali S.A."/>
            <person name="Anosike U.A."/>
            <person name="Aqrawi P.A."/>
            <person name="Arias F.A."/>
            <person name="Attaway T.A."/>
            <person name="Awwad R.A."/>
            <person name="Babu C.B."/>
            <person name="Bandaranaike D.B."/>
            <person name="Battles P.B."/>
            <person name="Bell A.B."/>
            <person name="Beltran B.B."/>
            <person name="Berhane-Mersha D.B."/>
            <person name="Bess C.B."/>
            <person name="Bickham C.B."/>
            <person name="Bolden T.B."/>
            <person name="Carter K.C."/>
            <person name="Chau D.C."/>
            <person name="Chavez A.C."/>
            <person name="Clerc-Blankenburg K.C."/>
            <person name="Coyle M.C."/>
            <person name="Dao M.D."/>
            <person name="Davila M.L.D."/>
            <person name="Davy-Carroll L.D."/>
            <person name="Denson S.D."/>
            <person name="Dinh H.D."/>
            <person name="Fernandez S.F."/>
            <person name="Fernando P.F."/>
            <person name="Forbes L.F."/>
            <person name="Francis C.F."/>
            <person name="Francisco L.F."/>
            <person name="Fu Q.F."/>
            <person name="Garcia-Iii R.G."/>
            <person name="Garrett T.G."/>
            <person name="Gross S.G."/>
            <person name="Gubbala S.G."/>
            <person name="Hirani K.H."/>
            <person name="Hogues M.H."/>
            <person name="Hollins B.H."/>
            <person name="Jackson L.J."/>
            <person name="Javaid M.J."/>
            <person name="Jhangiani S.J."/>
            <person name="Johnson A.J."/>
            <person name="Johnson B.J."/>
            <person name="Jones J.J."/>
            <person name="Joshi V.J."/>
            <person name="Kalu J.K."/>
            <person name="Khan N.K."/>
            <person name="Korchina V.K."/>
            <person name="Kovar C.K."/>
            <person name="Lago L.L."/>
            <person name="Lara F.L."/>
            <person name="Le T.-K.L."/>
            <person name="Lee S.L."/>
            <person name="Legall-Iii F.L."/>
            <person name="Lemon S.L."/>
            <person name="Liu J.L."/>
            <person name="Liu Y.-S.L."/>
            <person name="Liyanage D.L."/>
            <person name="Lopez J.L."/>
            <person name="Lorensuhewa L.L."/>
            <person name="Mata R.M."/>
            <person name="Mathew T.M."/>
            <person name="Mercado C.M."/>
            <person name="Mercado I.M."/>
            <person name="Morales K.M."/>
            <person name="Morgan M.M."/>
            <person name="Munidasa M.M."/>
            <person name="Ngo D.N."/>
            <person name="Nguyen L.N."/>
            <person name="Nguyen T.N."/>
            <person name="Nguyen N.N."/>
            <person name="Obregon M.O."/>
            <person name="Okwuonu G.O."/>
            <person name="Ongeri F.O."/>
            <person name="Onwere C.O."/>
            <person name="Osifeso I.O."/>
            <person name="Parra A.P."/>
            <person name="Patil S.P."/>
            <person name="Perez A.P."/>
            <person name="Perez Y.P."/>
            <person name="Pham C.P."/>
            <person name="Pu L.-L.P."/>
            <person name="Puazo M.P."/>
            <person name="Quiroz J.Q."/>
            <person name="Rouhana J.R."/>
            <person name="Ruiz M.R."/>
            <person name="Ruiz S.-J.R."/>
            <person name="Saada N.S."/>
            <person name="Santibanez J.S."/>
            <person name="Scheel M.S."/>
            <person name="Schneider B.S."/>
            <person name="Simmons D.S."/>
            <person name="Sisson I.S."/>
            <person name="Tang L.-Y.T."/>
            <person name="Thornton R.T."/>
            <person name="Tisius J.T."/>
            <person name="Toledanes G.T."/>
            <person name="Trejos Z.T."/>
            <person name="Usmani K.U."/>
            <person name="Varghese R.V."/>
            <person name="Vattathil S.V."/>
            <person name="Vee V.V."/>
            <person name="Walker D.W."/>
            <person name="Weissenberger G.W."/>
            <person name="White C.W."/>
            <person name="Williams A.W."/>
            <person name="Woodworth J.W."/>
            <person name="Wright R.W."/>
            <person name="Zhu Y.Z."/>
            <person name="Han Y.H."/>
            <person name="Newsham I.N."/>
            <person name="Nazareth L.N."/>
            <person name="Worley K.W."/>
            <person name="Muzny D.M."/>
            <person name="Rogers J.R."/>
            <person name="Gibbs R.G."/>
        </authorList>
    </citation>
    <scope>NUCLEOTIDE SEQUENCE [LARGE SCALE GENOMIC DNA]</scope>
</reference>
<keyword evidence="3" id="KW-1185">Reference proteome</keyword>
<keyword evidence="1" id="KW-0472">Membrane</keyword>
<proteinExistence type="predicted"/>
<keyword evidence="1" id="KW-0812">Transmembrane</keyword>
<sequence length="155" mass="17297">VSVNKYTKTIFIETLFNSDSTAFKIHFCIIALHKLFFFFFFFLRQSLALSPKLECRGAISAHCNFPLQGSSVSPASASQVAGITGTCHHTWLIFVFLVEMGFCHVGQACLELLTLGDPPSSTSQSSGITGMSHCAWLLITFLMFPRGYFEEKNFY</sequence>
<evidence type="ECO:0000313" key="2">
    <source>
        <dbReference type="Ensembl" id="ENSPANP00000056000.1"/>
    </source>
</evidence>
<feature type="transmembrane region" description="Helical" evidence="1">
    <location>
        <begin position="23"/>
        <end position="43"/>
    </location>
</feature>
<dbReference type="PANTHER" id="PTHR12138">
    <property type="entry name" value="PRIMATE-EXPANDED PROTEIN FAMILY"/>
    <property type="match status" value="1"/>
</dbReference>
<protein>
    <submittedName>
        <fullName evidence="2">Uncharacterized protein</fullName>
    </submittedName>
</protein>
<dbReference type="PRINTS" id="PR02045">
    <property type="entry name" value="F138DOMAIN"/>
</dbReference>
<evidence type="ECO:0000256" key="1">
    <source>
        <dbReference type="SAM" id="Phobius"/>
    </source>
</evidence>
<dbReference type="PANTHER" id="PTHR12138:SF162">
    <property type="entry name" value="CHROMOSOME UNDETERMINED SCAFFOLD_275, WHOLE GENOME SHOTGUN SEQUENCE"/>
    <property type="match status" value="1"/>
</dbReference>
<keyword evidence="1" id="KW-1133">Transmembrane helix</keyword>
<name>A0A8I5R8E6_PAPAN</name>
<dbReference type="Ensembl" id="ENSPANT00000078987.1">
    <property type="protein sequence ID" value="ENSPANP00000056000.1"/>
    <property type="gene ID" value="ENSPANG00000043828.1"/>
</dbReference>
<reference evidence="2" key="2">
    <citation type="submission" date="2025-08" db="UniProtKB">
        <authorList>
            <consortium name="Ensembl"/>
        </authorList>
    </citation>
    <scope>IDENTIFICATION</scope>
</reference>
<dbReference type="GeneTree" id="ENSGT01150000286943"/>
<dbReference type="Proteomes" id="UP000028761">
    <property type="component" value="Chromosome 13"/>
</dbReference>